<name>A0AB39ZL80_DROSZ</name>
<dbReference type="GeneID" id="108016208"/>
<protein>
    <submittedName>
        <fullName evidence="2">Uncharacterized protein</fullName>
    </submittedName>
</protein>
<keyword evidence="1" id="KW-1185">Reference proteome</keyword>
<proteinExistence type="predicted"/>
<evidence type="ECO:0000313" key="2">
    <source>
        <dbReference type="RefSeq" id="XP_016938324.3"/>
    </source>
</evidence>
<sequence>MDLFRRNPLLEVAKCEMCPKPVYHFMTGLCARCLTIWAGRKQQDPMRITVDQSRALLVGMVREPEDLSQMDPVFRRVIEETRMQRAQKVELFQKVRQQFQLTVLTAPFHDPSPKYVVNEDYWNVPEIEDMDVVMFQNQIDLLSDIPRQSLADLDQNNNGCPPKKKFKDV</sequence>
<dbReference type="AlphaFoldDB" id="A0AB39ZL80"/>
<accession>A0AB39ZL80</accession>
<dbReference type="Proteomes" id="UP001652628">
    <property type="component" value="Chromosome 3"/>
</dbReference>
<organism evidence="1 2">
    <name type="scientific">Drosophila suzukii</name>
    <name type="common">Spotted-wing drosophila fruit fly</name>
    <dbReference type="NCBI Taxonomy" id="28584"/>
    <lineage>
        <taxon>Eukaryota</taxon>
        <taxon>Metazoa</taxon>
        <taxon>Ecdysozoa</taxon>
        <taxon>Arthropoda</taxon>
        <taxon>Hexapoda</taxon>
        <taxon>Insecta</taxon>
        <taxon>Pterygota</taxon>
        <taxon>Neoptera</taxon>
        <taxon>Endopterygota</taxon>
        <taxon>Diptera</taxon>
        <taxon>Brachycera</taxon>
        <taxon>Muscomorpha</taxon>
        <taxon>Ephydroidea</taxon>
        <taxon>Drosophilidae</taxon>
        <taxon>Drosophila</taxon>
        <taxon>Sophophora</taxon>
    </lineage>
</organism>
<reference evidence="2" key="1">
    <citation type="submission" date="2025-08" db="UniProtKB">
        <authorList>
            <consortium name="RefSeq"/>
        </authorList>
    </citation>
    <scope>IDENTIFICATION</scope>
</reference>
<evidence type="ECO:0000313" key="1">
    <source>
        <dbReference type="Proteomes" id="UP001652628"/>
    </source>
</evidence>
<dbReference type="RefSeq" id="XP_016938324.3">
    <property type="nucleotide sequence ID" value="XM_017082835.4"/>
</dbReference>
<gene>
    <name evidence="2" type="primary">LOC108016208</name>
</gene>